<evidence type="ECO:0000256" key="2">
    <source>
        <dbReference type="ARBA" id="ARBA00022692"/>
    </source>
</evidence>
<feature type="region of interest" description="Disordered" evidence="5">
    <location>
        <begin position="34"/>
        <end position="86"/>
    </location>
</feature>
<accession>A0AAP0JI95</accession>
<evidence type="ECO:0000256" key="5">
    <source>
        <dbReference type="SAM" id="MobiDB-lite"/>
    </source>
</evidence>
<dbReference type="GO" id="GO:0045492">
    <property type="term" value="P:xylan biosynthetic process"/>
    <property type="evidence" value="ECO:0007669"/>
    <property type="project" value="InterPro"/>
</dbReference>
<evidence type="ECO:0000313" key="7">
    <source>
        <dbReference type="Proteomes" id="UP001420932"/>
    </source>
</evidence>
<proteinExistence type="predicted"/>
<evidence type="ECO:0008006" key="8">
    <source>
        <dbReference type="Google" id="ProtNLM"/>
    </source>
</evidence>
<keyword evidence="3" id="KW-1133">Transmembrane helix</keyword>
<dbReference type="AlphaFoldDB" id="A0AAP0JI95"/>
<gene>
    <name evidence="6" type="ORF">Syun_013923</name>
</gene>
<dbReference type="Proteomes" id="UP001420932">
    <property type="component" value="Unassembled WGS sequence"/>
</dbReference>
<dbReference type="PANTHER" id="PTHR31444">
    <property type="entry name" value="OS11G0490100 PROTEIN"/>
    <property type="match status" value="1"/>
</dbReference>
<comment type="subcellular location">
    <subcellularLocation>
        <location evidence="1">Golgi apparatus membrane</location>
        <topology evidence="1">Single-pass membrane protein</topology>
    </subcellularLocation>
</comment>
<evidence type="ECO:0000256" key="4">
    <source>
        <dbReference type="ARBA" id="ARBA00023136"/>
    </source>
</evidence>
<protein>
    <recommendedName>
        <fullName evidence="8">Polysaccharide biosynthesis domain-containing protein</fullName>
    </recommendedName>
</protein>
<reference evidence="6 7" key="1">
    <citation type="submission" date="2024-01" db="EMBL/GenBank/DDBJ databases">
        <title>Genome assemblies of Stephania.</title>
        <authorList>
            <person name="Yang L."/>
        </authorList>
    </citation>
    <scope>NUCLEOTIDE SEQUENCE [LARGE SCALE GENOMIC DNA]</scope>
    <source>
        <strain evidence="6">YNDBR</strain>
        <tissue evidence="6">Leaf</tissue>
    </source>
</reference>
<dbReference type="GO" id="GO:0000139">
    <property type="term" value="C:Golgi membrane"/>
    <property type="evidence" value="ECO:0007669"/>
    <property type="project" value="UniProtKB-SubCell"/>
</dbReference>
<dbReference type="EMBL" id="JBBNAF010000006">
    <property type="protein sequence ID" value="KAK9134593.1"/>
    <property type="molecule type" value="Genomic_DNA"/>
</dbReference>
<evidence type="ECO:0000256" key="1">
    <source>
        <dbReference type="ARBA" id="ARBA00004194"/>
    </source>
</evidence>
<sequence>MRPKTQSSLNIKLIILGFLLAFFLLLVLRTSFSSSPHEQNPNTPIPLSVHDQEEPSGALASSSNPTESPTTCPPSSSSTDDHHQSCTKIPPNLVDTLIHYVTTNITPQQTLREISVTSQVLLNKSPCKFLVFGLGRDSPMWSSLNFGGRTLFLEEDKSWIEQVKQQFPYLDSYHVEYDSKVHQANDLMNIGQEEEDCKEVVDPRSSKCQLALKGMPREIYETEWDLIMVDAPTGYHGDAPGRMTAIYTAGLMARNREVGETHVFVHDVDRTVEDRFSMAFLCEGYMRTQEGRIRHFTIPSHRSSLPSTPFCP</sequence>
<keyword evidence="2" id="KW-0812">Transmembrane</keyword>
<name>A0AAP0JI95_9MAGN</name>
<keyword evidence="7" id="KW-1185">Reference proteome</keyword>
<evidence type="ECO:0000313" key="6">
    <source>
        <dbReference type="EMBL" id="KAK9134593.1"/>
    </source>
</evidence>
<dbReference type="InterPro" id="IPR006514">
    <property type="entry name" value="IRX15/GXM/AGM"/>
</dbReference>
<evidence type="ECO:0000256" key="3">
    <source>
        <dbReference type="ARBA" id="ARBA00022989"/>
    </source>
</evidence>
<keyword evidence="4" id="KW-0472">Membrane</keyword>
<feature type="compositionally biased region" description="Low complexity" evidence="5">
    <location>
        <begin position="61"/>
        <end position="78"/>
    </location>
</feature>
<dbReference type="Pfam" id="PF21729">
    <property type="entry name" value="IRX15_IRX15L_GXM"/>
    <property type="match status" value="1"/>
</dbReference>
<comment type="caution">
    <text evidence="6">The sequence shown here is derived from an EMBL/GenBank/DDBJ whole genome shotgun (WGS) entry which is preliminary data.</text>
</comment>
<dbReference type="NCBIfam" id="TIGR01627">
    <property type="entry name" value="A_thal_3515"/>
    <property type="match status" value="1"/>
</dbReference>
<organism evidence="6 7">
    <name type="scientific">Stephania yunnanensis</name>
    <dbReference type="NCBI Taxonomy" id="152371"/>
    <lineage>
        <taxon>Eukaryota</taxon>
        <taxon>Viridiplantae</taxon>
        <taxon>Streptophyta</taxon>
        <taxon>Embryophyta</taxon>
        <taxon>Tracheophyta</taxon>
        <taxon>Spermatophyta</taxon>
        <taxon>Magnoliopsida</taxon>
        <taxon>Ranunculales</taxon>
        <taxon>Menispermaceae</taxon>
        <taxon>Menispermoideae</taxon>
        <taxon>Cissampelideae</taxon>
        <taxon>Stephania</taxon>
    </lineage>
</organism>